<feature type="compositionally biased region" description="Basic residues" evidence="1">
    <location>
        <begin position="139"/>
        <end position="180"/>
    </location>
</feature>
<evidence type="ECO:0000256" key="1">
    <source>
        <dbReference type="SAM" id="MobiDB-lite"/>
    </source>
</evidence>
<dbReference type="OMA" id="PRLCTHT"/>
<feature type="compositionally biased region" description="Polar residues" evidence="1">
    <location>
        <begin position="123"/>
        <end position="134"/>
    </location>
</feature>
<feature type="region of interest" description="Disordered" evidence="1">
    <location>
        <begin position="123"/>
        <end position="201"/>
    </location>
</feature>
<dbReference type="Ensembl" id="ENSMPUT00000010575.1">
    <property type="protein sequence ID" value="ENSMPUP00000010407.1"/>
    <property type="gene ID" value="ENSMPUG00000010484.1"/>
</dbReference>
<dbReference type="InParanoid" id="M3YGF0"/>
<dbReference type="EMBL" id="AEYP01096739">
    <property type="status" value="NOT_ANNOTATED_CDS"/>
    <property type="molecule type" value="Genomic_DNA"/>
</dbReference>
<dbReference type="HOGENOM" id="CLU_791198_0_0_1"/>
<organism evidence="2">
    <name type="scientific">Mustela putorius furo</name>
    <name type="common">European domestic ferret</name>
    <name type="synonym">Mustela furo</name>
    <dbReference type="NCBI Taxonomy" id="9669"/>
    <lineage>
        <taxon>Eukaryota</taxon>
        <taxon>Metazoa</taxon>
        <taxon>Chordata</taxon>
        <taxon>Craniata</taxon>
        <taxon>Vertebrata</taxon>
        <taxon>Euteleostomi</taxon>
        <taxon>Mammalia</taxon>
        <taxon>Eutheria</taxon>
        <taxon>Laurasiatheria</taxon>
        <taxon>Carnivora</taxon>
        <taxon>Caniformia</taxon>
        <taxon>Musteloidea</taxon>
        <taxon>Mustelidae</taxon>
        <taxon>Mustelinae</taxon>
        <taxon>Mustela</taxon>
    </lineage>
</organism>
<protein>
    <submittedName>
        <fullName evidence="2">Uncharacterized protein</fullName>
    </submittedName>
</protein>
<feature type="region of interest" description="Disordered" evidence="1">
    <location>
        <begin position="266"/>
        <end position="305"/>
    </location>
</feature>
<name>M3YGF0_MUSPF</name>
<evidence type="ECO:0000313" key="2">
    <source>
        <dbReference type="Ensembl" id="ENSMPUP00000010407.1"/>
    </source>
</evidence>
<proteinExistence type="predicted"/>
<dbReference type="AlphaFoldDB" id="M3YGF0"/>
<accession>M3YGF0</accession>
<reference evidence="2" key="1">
    <citation type="submission" date="2024-06" db="UniProtKB">
        <authorList>
            <consortium name="Ensembl"/>
        </authorList>
    </citation>
    <scope>IDENTIFICATION</scope>
</reference>
<sequence>GGNNARPEEGAAGSLRLSRHSLGPTLAPKCPGPNQHLAGAQVCASRGFTYFVTGTLGFVIAAGRLSLAGWRRHRSPGAGTASPVPQLQHLPLPRGRGGLLQRPETRAARGVALAGYSAPLATAHSTSGRVAATNTPPPWRRRRRAGSPPKRHQRASARGRLRRARQRRRGERQRRGRLGVRGRLGAPRPSGEGGDAAGQGRRLPGARLHAEAQVGGGEGAGREGGSVTCFSASPGARRLCPGTPRPACGLRSPLVPAPLHLSPGSCLPQPGHAPQAPPRPSPLRCTAVPTAPPPPRRGDVTTPSRLHPRLCTHTDDSTAASAWSTAACRSFRGVQKQKLVWQAGLVDFAAF</sequence>